<sequence length="605" mass="70217">MLLCPFYITTITNGYQSFRQYKTERNHLKKVWQNYRTPVNKNNYNRAQTKFRRAMTKHIQDTYALSIDQLNINDGTLWRRAKYLKTKRSNIPQLKNPTNFDKAEVIADHFEIQFQTNNIGNPSTDNSVKTAIENFDFSAPTTKYHKVKLSEIVDFIKNTKIKKAPGIDGITNKMLKNLPLKILLKLANLFNYMLKLKYFPNCWKTARILPILKPGKDPTKPVSYRPISLLSTLSKLGEKIILTRYLKHARKIKIPIPQQFGFTPQLSTTHQLLRVTEYILEGKSSKLITAAIFLDIAKAFDKVWTQGLIYKLISYNFPHYIVAIIHSYLQNRYFTVNVNNTDSTPRTINAGVPQGGILAPIIFLCFMNDIPKQNNITLSLYADDTAIIAQGKSPQTFIPALQKYILSLETWLTNWKIQLNVDKTEAIIFSKITNCPEVKLFGSPIPWKNEVKYLGVILDRGLTFKSHIEHSREKFNKAFRSQYSLICRNSRLSLNNKLLIYLAYLRPILTYASPVWACTAKCHLNKLEVLENKTIRMITNACWYQRNVDLRQELKIPSLKEFIQKIAEKFFEKIPNINNTTLKKIPYYDGSLLINKKRPRSILFK</sequence>
<dbReference type="Proteomes" id="UP000499080">
    <property type="component" value="Unassembled WGS sequence"/>
</dbReference>
<proteinExistence type="predicted"/>
<evidence type="ECO:0000313" key="3">
    <source>
        <dbReference type="Proteomes" id="UP000499080"/>
    </source>
</evidence>
<reference evidence="2 3" key="1">
    <citation type="journal article" date="2019" name="Sci. Rep.">
        <title>Orb-weaving spider Araneus ventricosus genome elucidates the spidroin gene catalogue.</title>
        <authorList>
            <person name="Kono N."/>
            <person name="Nakamura H."/>
            <person name="Ohtoshi R."/>
            <person name="Moran D.A.P."/>
            <person name="Shinohara A."/>
            <person name="Yoshida Y."/>
            <person name="Fujiwara M."/>
            <person name="Mori M."/>
            <person name="Tomita M."/>
            <person name="Arakawa K."/>
        </authorList>
    </citation>
    <scope>NUCLEOTIDE SEQUENCE [LARGE SCALE GENOMIC DNA]</scope>
</reference>
<dbReference type="InterPro" id="IPR052560">
    <property type="entry name" value="RdDP_mobile_element"/>
</dbReference>
<comment type="caution">
    <text evidence="2">The sequence shown here is derived from an EMBL/GenBank/DDBJ whole genome shotgun (WGS) entry which is preliminary data.</text>
</comment>
<dbReference type="PANTHER" id="PTHR36688">
    <property type="entry name" value="ENDO/EXONUCLEASE/PHOSPHATASE DOMAIN-CONTAINING PROTEIN"/>
    <property type="match status" value="1"/>
</dbReference>
<dbReference type="PANTHER" id="PTHR36688:SF1">
    <property type="entry name" value="ENDONUCLEASE_EXONUCLEASE_PHOSPHATASE DOMAIN-CONTAINING PROTEIN"/>
    <property type="match status" value="1"/>
</dbReference>
<dbReference type="SUPFAM" id="SSF56672">
    <property type="entry name" value="DNA/RNA polymerases"/>
    <property type="match status" value="1"/>
</dbReference>
<dbReference type="AlphaFoldDB" id="A0A4Y2UK69"/>
<dbReference type="OrthoDB" id="419189at2759"/>
<organism evidence="2 3">
    <name type="scientific">Araneus ventricosus</name>
    <name type="common">Orbweaver spider</name>
    <name type="synonym">Epeira ventricosa</name>
    <dbReference type="NCBI Taxonomy" id="182803"/>
    <lineage>
        <taxon>Eukaryota</taxon>
        <taxon>Metazoa</taxon>
        <taxon>Ecdysozoa</taxon>
        <taxon>Arthropoda</taxon>
        <taxon>Chelicerata</taxon>
        <taxon>Arachnida</taxon>
        <taxon>Araneae</taxon>
        <taxon>Araneomorphae</taxon>
        <taxon>Entelegynae</taxon>
        <taxon>Araneoidea</taxon>
        <taxon>Araneidae</taxon>
        <taxon>Araneus</taxon>
    </lineage>
</organism>
<keyword evidence="3" id="KW-1185">Reference proteome</keyword>
<dbReference type="GO" id="GO:0003964">
    <property type="term" value="F:RNA-directed DNA polymerase activity"/>
    <property type="evidence" value="ECO:0007669"/>
    <property type="project" value="UniProtKB-KW"/>
</dbReference>
<accession>A0A4Y2UK69</accession>
<name>A0A4Y2UK69_ARAVE</name>
<evidence type="ECO:0000313" key="2">
    <source>
        <dbReference type="EMBL" id="GBO12056.1"/>
    </source>
</evidence>
<keyword evidence="2" id="KW-0695">RNA-directed DNA polymerase</keyword>
<dbReference type="PROSITE" id="PS50878">
    <property type="entry name" value="RT_POL"/>
    <property type="match status" value="1"/>
</dbReference>
<keyword evidence="2" id="KW-0808">Transferase</keyword>
<protein>
    <submittedName>
        <fullName evidence="2">RNA-directed DNA polymerase from mobile element jockey</fullName>
    </submittedName>
</protein>
<dbReference type="InterPro" id="IPR043502">
    <property type="entry name" value="DNA/RNA_pol_sf"/>
</dbReference>
<feature type="domain" description="Reverse transcriptase" evidence="1">
    <location>
        <begin position="192"/>
        <end position="458"/>
    </location>
</feature>
<gene>
    <name evidence="2" type="primary">pol_3179</name>
    <name evidence="2" type="ORF">AVEN_37906_1</name>
</gene>
<dbReference type="InterPro" id="IPR000477">
    <property type="entry name" value="RT_dom"/>
</dbReference>
<dbReference type="CDD" id="cd01650">
    <property type="entry name" value="RT_nLTR_like"/>
    <property type="match status" value="1"/>
</dbReference>
<dbReference type="Pfam" id="PF00078">
    <property type="entry name" value="RVT_1"/>
    <property type="match status" value="1"/>
</dbReference>
<dbReference type="EMBL" id="BGPR01036730">
    <property type="protein sequence ID" value="GBO12056.1"/>
    <property type="molecule type" value="Genomic_DNA"/>
</dbReference>
<keyword evidence="2" id="KW-0548">Nucleotidyltransferase</keyword>
<evidence type="ECO:0000259" key="1">
    <source>
        <dbReference type="PROSITE" id="PS50878"/>
    </source>
</evidence>